<dbReference type="InterPro" id="IPR003607">
    <property type="entry name" value="HD/PDEase_dom"/>
</dbReference>
<gene>
    <name evidence="2" type="ORF">DFQ59_101890</name>
</gene>
<keyword evidence="3" id="KW-1185">Reference proteome</keyword>
<dbReference type="EMBL" id="QPJY01000001">
    <property type="protein sequence ID" value="RCX33584.1"/>
    <property type="molecule type" value="Genomic_DNA"/>
</dbReference>
<evidence type="ECO:0000259" key="1">
    <source>
        <dbReference type="PROSITE" id="PS51832"/>
    </source>
</evidence>
<reference evidence="2 3" key="1">
    <citation type="submission" date="2018-07" db="EMBL/GenBank/DDBJ databases">
        <title>Genomic Encyclopedia of Type Strains, Phase IV (KMG-IV): sequencing the most valuable type-strain genomes for metagenomic binning, comparative biology and taxonomic classification.</title>
        <authorList>
            <person name="Goeker M."/>
        </authorList>
    </citation>
    <scope>NUCLEOTIDE SEQUENCE [LARGE SCALE GENOMIC DNA]</scope>
    <source>
        <strain evidence="2 3">DSM 26407</strain>
    </source>
</reference>
<dbReference type="Pfam" id="PF01966">
    <property type="entry name" value="HD"/>
    <property type="match status" value="1"/>
</dbReference>
<organism evidence="2 3">
    <name type="scientific">Thioalbus denitrificans</name>
    <dbReference type="NCBI Taxonomy" id="547122"/>
    <lineage>
        <taxon>Bacteria</taxon>
        <taxon>Pseudomonadati</taxon>
        <taxon>Pseudomonadota</taxon>
        <taxon>Gammaproteobacteria</taxon>
        <taxon>Chromatiales</taxon>
        <taxon>Ectothiorhodospiraceae</taxon>
        <taxon>Thioalbus</taxon>
    </lineage>
</organism>
<dbReference type="GO" id="GO:0008081">
    <property type="term" value="F:phosphoric diester hydrolase activity"/>
    <property type="evidence" value="ECO:0007669"/>
    <property type="project" value="UniProtKB-ARBA"/>
</dbReference>
<dbReference type="AlphaFoldDB" id="A0A369CNX5"/>
<dbReference type="SMART" id="SM00471">
    <property type="entry name" value="HDc"/>
    <property type="match status" value="2"/>
</dbReference>
<dbReference type="SUPFAM" id="SSF109604">
    <property type="entry name" value="HD-domain/PDEase-like"/>
    <property type="match status" value="2"/>
</dbReference>
<dbReference type="Proteomes" id="UP000252707">
    <property type="component" value="Unassembled WGS sequence"/>
</dbReference>
<feature type="domain" description="HD-GYP" evidence="1">
    <location>
        <begin position="219"/>
        <end position="413"/>
    </location>
</feature>
<protein>
    <submittedName>
        <fullName evidence="2">HD domain-containing protein</fullName>
    </submittedName>
</protein>
<dbReference type="Pfam" id="PF13487">
    <property type="entry name" value="HD_5"/>
    <property type="match status" value="1"/>
</dbReference>
<dbReference type="PROSITE" id="PS51832">
    <property type="entry name" value="HD_GYP"/>
    <property type="match status" value="1"/>
</dbReference>
<dbReference type="PANTHER" id="PTHR43155:SF1">
    <property type="entry name" value="3'3'-CGAMP-SPECIFIC PHOSPHODIESTERASE 1"/>
    <property type="match status" value="1"/>
</dbReference>
<evidence type="ECO:0000313" key="2">
    <source>
        <dbReference type="EMBL" id="RCX33584.1"/>
    </source>
</evidence>
<sequence length="413" mass="45583">MNVDTRTKTFPINLGQVTEALTETLDLVGVDDVGHGRRVAYMALVCGRRAGLDADSLDRLFNAAMLHDCGVSSTVQHVELVQNLETARIQDHCDRGAALLDGFSPYRSLAPLVRHHHAHWETLGDSPLDEEAALLANCIFLVDRVDALTGQLGGHSEQAQREAIRDRITGLEGSYFAPRLVDAFLEASEAAEFWPDLAANRVYHLFGRQRQRARHCWISFPELRNLAAIFSNIVDAKSRFTVEHSFGVARLARLLGEYTALPAAVCDQLELGGLLHDVGKLRVPDAILEKPGPLDEEERAIIERHSYDSYRILSRVDGLQTIAEWAGMHHESLSGNGYPFRRQAEEIGIEARIIAVADVFQALCQNRPYRAALAPGEVIRIMRGMAAADRIDAGLVEILAGNLDEAMQAAVSR</sequence>
<dbReference type="PANTHER" id="PTHR43155">
    <property type="entry name" value="CYCLIC DI-GMP PHOSPHODIESTERASE PA4108-RELATED"/>
    <property type="match status" value="1"/>
</dbReference>
<dbReference type="InterPro" id="IPR037522">
    <property type="entry name" value="HD_GYP_dom"/>
</dbReference>
<dbReference type="RefSeq" id="WP_114278410.1">
    <property type="nucleotide sequence ID" value="NZ_QPJY01000001.1"/>
</dbReference>
<dbReference type="Gene3D" id="1.10.3210.10">
    <property type="entry name" value="Hypothetical protein af1432"/>
    <property type="match status" value="2"/>
</dbReference>
<name>A0A369CNX5_9GAMM</name>
<proteinExistence type="predicted"/>
<comment type="caution">
    <text evidence="2">The sequence shown here is derived from an EMBL/GenBank/DDBJ whole genome shotgun (WGS) entry which is preliminary data.</text>
</comment>
<dbReference type="CDD" id="cd00077">
    <property type="entry name" value="HDc"/>
    <property type="match status" value="2"/>
</dbReference>
<accession>A0A369CNX5</accession>
<dbReference type="OrthoDB" id="9802066at2"/>
<evidence type="ECO:0000313" key="3">
    <source>
        <dbReference type="Proteomes" id="UP000252707"/>
    </source>
</evidence>
<dbReference type="InterPro" id="IPR006674">
    <property type="entry name" value="HD_domain"/>
</dbReference>